<dbReference type="GO" id="GO:0050525">
    <property type="term" value="F:cutinase activity"/>
    <property type="evidence" value="ECO:0007669"/>
    <property type="project" value="UniProtKB-EC"/>
</dbReference>
<evidence type="ECO:0000256" key="7">
    <source>
        <dbReference type="ARBA" id="ARBA00022764"/>
    </source>
</evidence>
<evidence type="ECO:0000256" key="1">
    <source>
        <dbReference type="ARBA" id="ARBA00004418"/>
    </source>
</evidence>
<comment type="catalytic activity">
    <reaction evidence="11">
        <text>(ethylene terephthalate)(n) + H2O = (ethylene terephthalate)(n-1) + 4-[(2-hydroxyethoxy)carbonyl]benzoate + H(+)</text>
        <dbReference type="Rhea" id="RHEA:49528"/>
        <dbReference type="Rhea" id="RHEA-COMP:12420"/>
        <dbReference type="Rhea" id="RHEA-COMP:12421"/>
        <dbReference type="ChEBI" id="CHEBI:15377"/>
        <dbReference type="ChEBI" id="CHEBI:15378"/>
        <dbReference type="ChEBI" id="CHEBI:131701"/>
        <dbReference type="ChEBI" id="CHEBI:131704"/>
        <dbReference type="EC" id="3.1.1.101"/>
    </reaction>
    <physiologicalReaction direction="left-to-right" evidence="11">
        <dbReference type="Rhea" id="RHEA:49529"/>
    </physiologicalReaction>
</comment>
<keyword evidence="7" id="KW-0574">Periplasm</keyword>
<evidence type="ECO:0000256" key="10">
    <source>
        <dbReference type="ARBA" id="ARBA00033629"/>
    </source>
</evidence>
<dbReference type="AlphaFoldDB" id="A0A3D9SPQ3"/>
<proteinExistence type="inferred from homology"/>
<reference evidence="17 18" key="1">
    <citation type="submission" date="2018-08" db="EMBL/GenBank/DDBJ databases">
        <title>Sequencing the genomes of 1000 actinobacteria strains.</title>
        <authorList>
            <person name="Klenk H.-P."/>
        </authorList>
    </citation>
    <scope>NUCLEOTIDE SEQUENCE [LARGE SCALE GENOMIC DNA]</scope>
    <source>
        <strain evidence="17 18">DSM 43927</strain>
    </source>
</reference>
<evidence type="ECO:0000259" key="16">
    <source>
        <dbReference type="Pfam" id="PF12740"/>
    </source>
</evidence>
<evidence type="ECO:0000256" key="3">
    <source>
        <dbReference type="ARBA" id="ARBA00008645"/>
    </source>
</evidence>
<sequence>MKFRLKMLPAAFALLAGVAVAAPAESAQRAASPYERGPAPTEQSVSAKLGPFAFTQVPAPANASAGFNQGTVYYPNDTGQGTFGAIAITPGFLSPESSIGWLGPRLASNGFVVITLTTNSPVDFPGGRAAQMRAALDWVTKQAPDAIRSRIDPTRLGVMGWSMGGGGTLEVANTHPNIQAAVPLAPWHLTNNWSTVKVPTMIIGAQNDLIAGVGAHSEPFYESLKSAPERAYAEIKGGNHFSVTVDTPLVGKLATSWMKRFIDDDTRYDQFLCPKPTDSTLSEYRDSCPNG</sequence>
<feature type="domain" description="PET hydrolase/cutinase-like" evidence="16">
    <location>
        <begin position="29"/>
        <end position="289"/>
    </location>
</feature>
<dbReference type="Gene3D" id="3.40.50.1820">
    <property type="entry name" value="alpha/beta hydrolase"/>
    <property type="match status" value="1"/>
</dbReference>
<dbReference type="Proteomes" id="UP000256661">
    <property type="component" value="Unassembled WGS sequence"/>
</dbReference>
<dbReference type="PANTHER" id="PTHR22946:SF9">
    <property type="entry name" value="POLYKETIDE TRANSFERASE AF380"/>
    <property type="match status" value="1"/>
</dbReference>
<keyword evidence="18" id="KW-1185">Reference proteome</keyword>
<comment type="subcellular location">
    <subcellularLocation>
        <location evidence="1">Periplasm</location>
    </subcellularLocation>
    <subcellularLocation>
        <location evidence="2">Secreted</location>
    </subcellularLocation>
</comment>
<dbReference type="InterPro" id="IPR041127">
    <property type="entry name" value="PET_hydrolase/cutinase-like"/>
</dbReference>
<comment type="catalytic activity">
    <reaction evidence="14">
        <text>cutin + H2O = cutin monomers.</text>
        <dbReference type="EC" id="3.1.1.74"/>
    </reaction>
</comment>
<dbReference type="Pfam" id="PF12740">
    <property type="entry name" value="PETase"/>
    <property type="match status" value="1"/>
</dbReference>
<dbReference type="InterPro" id="IPR050261">
    <property type="entry name" value="FrsA_esterase"/>
</dbReference>
<evidence type="ECO:0000256" key="9">
    <source>
        <dbReference type="ARBA" id="ARBA00023157"/>
    </source>
</evidence>
<evidence type="ECO:0000313" key="17">
    <source>
        <dbReference type="EMBL" id="REE95943.1"/>
    </source>
</evidence>
<keyword evidence="8 17" id="KW-0378">Hydrolase</keyword>
<dbReference type="GO" id="GO:0042597">
    <property type="term" value="C:periplasmic space"/>
    <property type="evidence" value="ECO:0007669"/>
    <property type="project" value="UniProtKB-SubCell"/>
</dbReference>
<dbReference type="EMBL" id="QTTT01000001">
    <property type="protein sequence ID" value="REE95943.1"/>
    <property type="molecule type" value="Genomic_DNA"/>
</dbReference>
<gene>
    <name evidence="17" type="ORF">DFJ69_1357</name>
</gene>
<feature type="signal peptide" evidence="15">
    <location>
        <begin position="1"/>
        <end position="21"/>
    </location>
</feature>
<evidence type="ECO:0000256" key="15">
    <source>
        <dbReference type="SAM" id="SignalP"/>
    </source>
</evidence>
<dbReference type="InterPro" id="IPR029058">
    <property type="entry name" value="AB_hydrolase_fold"/>
</dbReference>
<keyword evidence="6" id="KW-0964">Secreted</keyword>
<dbReference type="GO" id="GO:0005576">
    <property type="term" value="C:extracellular region"/>
    <property type="evidence" value="ECO:0007669"/>
    <property type="project" value="UniProtKB-SubCell"/>
</dbReference>
<evidence type="ECO:0000256" key="2">
    <source>
        <dbReference type="ARBA" id="ARBA00004613"/>
    </source>
</evidence>
<dbReference type="SUPFAM" id="SSF53474">
    <property type="entry name" value="alpha/beta-Hydrolases"/>
    <property type="match status" value="1"/>
</dbReference>
<protein>
    <recommendedName>
        <fullName evidence="13">Poly(ethylene terephthalate) hydrolase</fullName>
        <ecNumber evidence="12">3.1.1.101</ecNumber>
        <ecNumber evidence="4">3.1.1.74</ecNumber>
    </recommendedName>
</protein>
<comment type="catalytic activity">
    <reaction evidence="10">
        <text>a butanoate ester + H2O = an aliphatic alcohol + butanoate + H(+)</text>
        <dbReference type="Rhea" id="RHEA:47348"/>
        <dbReference type="ChEBI" id="CHEBI:2571"/>
        <dbReference type="ChEBI" id="CHEBI:15377"/>
        <dbReference type="ChEBI" id="CHEBI:15378"/>
        <dbReference type="ChEBI" id="CHEBI:17968"/>
        <dbReference type="ChEBI" id="CHEBI:50477"/>
    </reaction>
    <physiologicalReaction direction="left-to-right" evidence="10">
        <dbReference type="Rhea" id="RHEA:47349"/>
    </physiologicalReaction>
</comment>
<evidence type="ECO:0000256" key="5">
    <source>
        <dbReference type="ARBA" id="ARBA00022487"/>
    </source>
</evidence>
<comment type="similarity">
    <text evidence="3">Belongs to the AB hydrolase superfamily.</text>
</comment>
<evidence type="ECO:0000256" key="4">
    <source>
        <dbReference type="ARBA" id="ARBA00013095"/>
    </source>
</evidence>
<accession>A0A3D9SPQ3</accession>
<dbReference type="RefSeq" id="WP_116021668.1">
    <property type="nucleotide sequence ID" value="NZ_QTTT01000001.1"/>
</dbReference>
<dbReference type="PANTHER" id="PTHR22946">
    <property type="entry name" value="DIENELACTONE HYDROLASE DOMAIN-CONTAINING PROTEIN-RELATED"/>
    <property type="match status" value="1"/>
</dbReference>
<feature type="chain" id="PRO_5038664808" description="Poly(ethylene terephthalate) hydrolase" evidence="15">
    <location>
        <begin position="22"/>
        <end position="291"/>
    </location>
</feature>
<evidence type="ECO:0000256" key="11">
    <source>
        <dbReference type="ARBA" id="ARBA00033707"/>
    </source>
</evidence>
<evidence type="ECO:0000256" key="8">
    <source>
        <dbReference type="ARBA" id="ARBA00022801"/>
    </source>
</evidence>
<keyword evidence="9" id="KW-1015">Disulfide bond</keyword>
<keyword evidence="15" id="KW-0732">Signal</keyword>
<dbReference type="OrthoDB" id="1466228at2"/>
<keyword evidence="5" id="KW-0719">Serine esterase</keyword>
<evidence type="ECO:0000256" key="13">
    <source>
        <dbReference type="ARBA" id="ARBA00033780"/>
    </source>
</evidence>
<dbReference type="EC" id="3.1.1.74" evidence="4"/>
<organism evidence="17 18">
    <name type="scientific">Thermomonospora umbrina</name>
    <dbReference type="NCBI Taxonomy" id="111806"/>
    <lineage>
        <taxon>Bacteria</taxon>
        <taxon>Bacillati</taxon>
        <taxon>Actinomycetota</taxon>
        <taxon>Actinomycetes</taxon>
        <taxon>Streptosporangiales</taxon>
        <taxon>Thermomonosporaceae</taxon>
        <taxon>Thermomonospora</taxon>
    </lineage>
</organism>
<evidence type="ECO:0000313" key="18">
    <source>
        <dbReference type="Proteomes" id="UP000256661"/>
    </source>
</evidence>
<comment type="caution">
    <text evidence="17">The sequence shown here is derived from an EMBL/GenBank/DDBJ whole genome shotgun (WGS) entry which is preliminary data.</text>
</comment>
<evidence type="ECO:0000256" key="12">
    <source>
        <dbReference type="ARBA" id="ARBA00033764"/>
    </source>
</evidence>
<dbReference type="EC" id="3.1.1.101" evidence="12"/>
<evidence type="ECO:0000256" key="6">
    <source>
        <dbReference type="ARBA" id="ARBA00022525"/>
    </source>
</evidence>
<evidence type="ECO:0000256" key="14">
    <source>
        <dbReference type="ARBA" id="ARBA00034045"/>
    </source>
</evidence>
<name>A0A3D9SPQ3_9ACTN</name>